<feature type="binding site" evidence="5">
    <location>
        <position position="64"/>
    </location>
    <ligand>
        <name>substrate</name>
    </ligand>
</feature>
<dbReference type="InterPro" id="IPR011206">
    <property type="entry name" value="Citrate_lyase_beta/mcl1/mcl2"/>
</dbReference>
<keyword evidence="9" id="KW-1185">Reference proteome</keyword>
<keyword evidence="8" id="KW-0456">Lyase</keyword>
<dbReference type="InterPro" id="IPR040442">
    <property type="entry name" value="Pyrv_kinase-like_dom_sf"/>
</dbReference>
<sequence length="265" mass="27908">MVVPDVLRALLFVPASRPDRFAKAAAAQPDAVILDLEDAVAPADKETARDALTRDFTDLPIVIRINPVGTPWHEADLRAAIALAPDAIMLPKSEDSAQVASIAGRLGDIPLLALIETARGLAHARSIATVPGVRRLVFGSLDYCADLGMSHEGHLLLPARSELVLASRLARIAAPLDGVTARLDGSDLLLGDVSHARAIGMSGKLCIHPKQVQAVKAAFTFEADEIEWATGVLAAGSGAVSVDGEMVDEPVRIRARSILAAAHQR</sequence>
<dbReference type="EMBL" id="CP012661">
    <property type="protein sequence ID" value="AMY68859.1"/>
    <property type="molecule type" value="Genomic_DNA"/>
</dbReference>
<comment type="cofactor">
    <cofactor evidence="1">
        <name>Mg(2+)</name>
        <dbReference type="ChEBI" id="CHEBI:18420"/>
    </cofactor>
</comment>
<dbReference type="Gene3D" id="3.20.20.60">
    <property type="entry name" value="Phosphoenolpyruvate-binding domains"/>
    <property type="match status" value="1"/>
</dbReference>
<evidence type="ECO:0000256" key="4">
    <source>
        <dbReference type="ARBA" id="ARBA00022842"/>
    </source>
</evidence>
<dbReference type="Pfam" id="PF03328">
    <property type="entry name" value="HpcH_HpaI"/>
    <property type="match status" value="1"/>
</dbReference>
<gene>
    <name evidence="8" type="ORF">AKL17_1607</name>
</gene>
<dbReference type="PANTHER" id="PTHR32308">
    <property type="entry name" value="LYASE BETA SUBUNIT, PUTATIVE (AFU_ORTHOLOGUE AFUA_4G13030)-RELATED"/>
    <property type="match status" value="1"/>
</dbReference>
<feature type="binding site" evidence="5">
    <location>
        <position position="116"/>
    </location>
    <ligand>
        <name>substrate</name>
    </ligand>
</feature>
<feature type="binding site" evidence="6">
    <location>
        <position position="142"/>
    </location>
    <ligand>
        <name>Mg(2+)</name>
        <dbReference type="ChEBI" id="CHEBI:18420"/>
    </ligand>
</feature>
<feature type="domain" description="HpcH/HpaI aldolase/citrate lyase" evidence="7">
    <location>
        <begin position="8"/>
        <end position="209"/>
    </location>
</feature>
<dbReference type="PATRIC" id="fig|1335048.3.peg.1672"/>
<dbReference type="RefSeq" id="WP_066812032.1">
    <property type="nucleotide sequence ID" value="NZ_CP012661.1"/>
</dbReference>
<dbReference type="PIRSF" id="PIRSF015582">
    <property type="entry name" value="Cit_lyase_B"/>
    <property type="match status" value="1"/>
</dbReference>
<dbReference type="InterPro" id="IPR015813">
    <property type="entry name" value="Pyrv/PenolPyrv_kinase-like_dom"/>
</dbReference>
<dbReference type="GO" id="GO:0006107">
    <property type="term" value="P:oxaloacetate metabolic process"/>
    <property type="evidence" value="ECO:0007669"/>
    <property type="project" value="TreeGrafter"/>
</dbReference>
<dbReference type="OrthoDB" id="9800547at2"/>
<name>A0A165SK48_9RHOB</name>
<dbReference type="GO" id="GO:0016829">
    <property type="term" value="F:lyase activity"/>
    <property type="evidence" value="ECO:0007669"/>
    <property type="project" value="UniProtKB-KW"/>
</dbReference>
<dbReference type="GO" id="GO:0000287">
    <property type="term" value="F:magnesium ion binding"/>
    <property type="evidence" value="ECO:0007669"/>
    <property type="project" value="TreeGrafter"/>
</dbReference>
<keyword evidence="4 6" id="KW-0460">Magnesium</keyword>
<dbReference type="SUPFAM" id="SSF51621">
    <property type="entry name" value="Phosphoenolpyruvate/pyruvate domain"/>
    <property type="match status" value="1"/>
</dbReference>
<evidence type="ECO:0000313" key="9">
    <source>
        <dbReference type="Proteomes" id="UP000076128"/>
    </source>
</evidence>
<evidence type="ECO:0000256" key="5">
    <source>
        <dbReference type="PIRSR" id="PIRSR015582-1"/>
    </source>
</evidence>
<keyword evidence="3 6" id="KW-0479">Metal-binding</keyword>
<dbReference type="Proteomes" id="UP000076128">
    <property type="component" value="Chromosome"/>
</dbReference>
<evidence type="ECO:0000256" key="3">
    <source>
        <dbReference type="ARBA" id="ARBA00022723"/>
    </source>
</evidence>
<dbReference type="PANTHER" id="PTHR32308:SF10">
    <property type="entry name" value="CITRATE LYASE SUBUNIT BETA"/>
    <property type="match status" value="1"/>
</dbReference>
<dbReference type="AlphaFoldDB" id="A0A165SK48"/>
<dbReference type="KEGG" id="daa:AKL17_1607"/>
<evidence type="ECO:0000256" key="6">
    <source>
        <dbReference type="PIRSR" id="PIRSR015582-2"/>
    </source>
</evidence>
<accession>A0A165SK48</accession>
<feature type="binding site" evidence="6">
    <location>
        <position position="116"/>
    </location>
    <ligand>
        <name>Mg(2+)</name>
        <dbReference type="ChEBI" id="CHEBI:18420"/>
    </ligand>
</feature>
<evidence type="ECO:0000259" key="7">
    <source>
        <dbReference type="Pfam" id="PF03328"/>
    </source>
</evidence>
<organism evidence="8 9">
    <name type="scientific">Frigidibacter mobilis</name>
    <dbReference type="NCBI Taxonomy" id="1335048"/>
    <lineage>
        <taxon>Bacteria</taxon>
        <taxon>Pseudomonadati</taxon>
        <taxon>Pseudomonadota</taxon>
        <taxon>Alphaproteobacteria</taxon>
        <taxon>Rhodobacterales</taxon>
        <taxon>Paracoccaceae</taxon>
        <taxon>Frigidibacter</taxon>
    </lineage>
</organism>
<protein>
    <submittedName>
        <fullName evidence="8">Citrate lyase, beta subunit, putative</fullName>
    </submittedName>
</protein>
<dbReference type="InterPro" id="IPR005000">
    <property type="entry name" value="Aldolase/citrate-lyase_domain"/>
</dbReference>
<dbReference type="STRING" id="1335048.AKL17_1607"/>
<evidence type="ECO:0000313" key="8">
    <source>
        <dbReference type="EMBL" id="AMY68859.1"/>
    </source>
</evidence>
<evidence type="ECO:0000256" key="2">
    <source>
        <dbReference type="ARBA" id="ARBA00005568"/>
    </source>
</evidence>
<evidence type="ECO:0000256" key="1">
    <source>
        <dbReference type="ARBA" id="ARBA00001946"/>
    </source>
</evidence>
<proteinExistence type="inferred from homology"/>
<comment type="similarity">
    <text evidence="2">Belongs to the HpcH/HpaI aldolase family.</text>
</comment>
<reference evidence="8 9" key="1">
    <citation type="submission" date="2015-09" db="EMBL/GenBank/DDBJ databases">
        <title>Complete genome sequence of Defluviimonas alba cai42t isolated from an oilfield in Xinjiang.</title>
        <authorList>
            <person name="Geng S."/>
            <person name="Pan X."/>
            <person name="Wu X."/>
        </authorList>
    </citation>
    <scope>NUCLEOTIDE SEQUENCE [LARGE SCALE GENOMIC DNA]</scope>
    <source>
        <strain evidence="9">cai42</strain>
    </source>
</reference>